<evidence type="ECO:0000256" key="1">
    <source>
        <dbReference type="ARBA" id="ARBA00022734"/>
    </source>
</evidence>
<sequence>MSLNIYEEPSLTMDVRYSKGIREDRGERVERLVDIYDGQNNSTEHHVYLSTQDRGAHTQKPPPAVQRNPFRAAALILGLLCILLLVGCIVLSKLYMQIIEEKDVVEATNNELQVTNNELQVRLDTMLKENCQAQGNMTVAGWKRFRSSCYYKSTDMKNWNDSRKDCQSIGADLVIINSKEEQEFVMKMNKHGASWIGLQSEKRKVWLEEWQWKWVDGSLPEYLGWQVGVNVIPVDRSTAYMDVQGLMHAKNGSKQWICEKQI</sequence>
<dbReference type="SMART" id="SM00034">
    <property type="entry name" value="CLECT"/>
    <property type="match status" value="1"/>
</dbReference>
<keyword evidence="3" id="KW-0325">Glycoprotein</keyword>
<evidence type="ECO:0000256" key="4">
    <source>
        <dbReference type="SAM" id="Coils"/>
    </source>
</evidence>
<dbReference type="PROSITE" id="PS50041">
    <property type="entry name" value="C_TYPE_LECTIN_2"/>
    <property type="match status" value="1"/>
</dbReference>
<proteinExistence type="predicted"/>
<feature type="transmembrane region" description="Helical" evidence="5">
    <location>
        <begin position="70"/>
        <end position="92"/>
    </location>
</feature>
<dbReference type="Ensembl" id="ENSSDUT00000017745.1">
    <property type="protein sequence ID" value="ENSSDUP00000017424.1"/>
    <property type="gene ID" value="ENSSDUG00000012741.1"/>
</dbReference>
<dbReference type="Pfam" id="PF00059">
    <property type="entry name" value="Lectin_C"/>
    <property type="match status" value="1"/>
</dbReference>
<reference evidence="7" key="1">
    <citation type="submission" date="2025-08" db="UniProtKB">
        <authorList>
            <consortium name="Ensembl"/>
        </authorList>
    </citation>
    <scope>IDENTIFICATION</scope>
</reference>
<keyword evidence="5" id="KW-0472">Membrane</keyword>
<dbReference type="InterPro" id="IPR016186">
    <property type="entry name" value="C-type_lectin-like/link_sf"/>
</dbReference>
<dbReference type="OMA" id="YYASTEK"/>
<name>A0A3B4UFJ8_SERDU</name>
<keyword evidence="1" id="KW-0430">Lectin</keyword>
<feature type="coiled-coil region" evidence="4">
    <location>
        <begin position="102"/>
        <end position="129"/>
    </location>
</feature>
<organism evidence="7 8">
    <name type="scientific">Seriola dumerili</name>
    <name type="common">Greater amberjack</name>
    <name type="synonym">Caranx dumerili</name>
    <dbReference type="NCBI Taxonomy" id="41447"/>
    <lineage>
        <taxon>Eukaryota</taxon>
        <taxon>Metazoa</taxon>
        <taxon>Chordata</taxon>
        <taxon>Craniata</taxon>
        <taxon>Vertebrata</taxon>
        <taxon>Euteleostomi</taxon>
        <taxon>Actinopterygii</taxon>
        <taxon>Neopterygii</taxon>
        <taxon>Teleostei</taxon>
        <taxon>Neoteleostei</taxon>
        <taxon>Acanthomorphata</taxon>
        <taxon>Carangaria</taxon>
        <taxon>Carangiformes</taxon>
        <taxon>Carangidae</taxon>
        <taxon>Seriola</taxon>
    </lineage>
</organism>
<dbReference type="PANTHER" id="PTHR46490:SF6">
    <property type="entry name" value="ASIALOGLYCOPROTEIN RECEPTOR 1-LIKE-RELATED"/>
    <property type="match status" value="1"/>
</dbReference>
<keyword evidence="4" id="KW-0175">Coiled coil</keyword>
<accession>A0A3B4UFJ8</accession>
<evidence type="ECO:0000259" key="6">
    <source>
        <dbReference type="PROSITE" id="PS50041"/>
    </source>
</evidence>
<evidence type="ECO:0000256" key="3">
    <source>
        <dbReference type="ARBA" id="ARBA00023180"/>
    </source>
</evidence>
<keyword evidence="8" id="KW-1185">Reference proteome</keyword>
<dbReference type="InterPro" id="IPR052309">
    <property type="entry name" value="C-type_Lectin_Domain_Fam1"/>
</dbReference>
<keyword evidence="2" id="KW-1015">Disulfide bond</keyword>
<dbReference type="GO" id="GO:0030246">
    <property type="term" value="F:carbohydrate binding"/>
    <property type="evidence" value="ECO:0007669"/>
    <property type="project" value="UniProtKB-KW"/>
</dbReference>
<protein>
    <submittedName>
        <fullName evidence="7">C-type lectin domain family 4 member A-like</fullName>
    </submittedName>
</protein>
<reference evidence="7" key="2">
    <citation type="submission" date="2025-09" db="UniProtKB">
        <authorList>
            <consortium name="Ensembl"/>
        </authorList>
    </citation>
    <scope>IDENTIFICATION</scope>
</reference>
<evidence type="ECO:0000256" key="5">
    <source>
        <dbReference type="SAM" id="Phobius"/>
    </source>
</evidence>
<keyword evidence="5" id="KW-0812">Transmembrane</keyword>
<dbReference type="Proteomes" id="UP000261420">
    <property type="component" value="Unplaced"/>
</dbReference>
<evidence type="ECO:0000313" key="8">
    <source>
        <dbReference type="Proteomes" id="UP000261420"/>
    </source>
</evidence>
<dbReference type="InterPro" id="IPR016187">
    <property type="entry name" value="CTDL_fold"/>
</dbReference>
<feature type="domain" description="C-type lectin" evidence="6">
    <location>
        <begin position="145"/>
        <end position="228"/>
    </location>
</feature>
<dbReference type="InterPro" id="IPR001304">
    <property type="entry name" value="C-type_lectin-like"/>
</dbReference>
<keyword evidence="5" id="KW-1133">Transmembrane helix</keyword>
<dbReference type="AlphaFoldDB" id="A0A3B4UFJ8"/>
<evidence type="ECO:0000256" key="2">
    <source>
        <dbReference type="ARBA" id="ARBA00023157"/>
    </source>
</evidence>
<evidence type="ECO:0000313" key="7">
    <source>
        <dbReference type="Ensembl" id="ENSSDUP00000017424.1"/>
    </source>
</evidence>
<dbReference type="Gene3D" id="3.10.100.10">
    <property type="entry name" value="Mannose-Binding Protein A, subunit A"/>
    <property type="match status" value="1"/>
</dbReference>
<dbReference type="GeneTree" id="ENSGT00940000167252"/>
<dbReference type="SUPFAM" id="SSF56436">
    <property type="entry name" value="C-type lectin-like"/>
    <property type="match status" value="1"/>
</dbReference>
<dbReference type="PANTHER" id="PTHR46490">
    <property type="entry name" value="C-TYPE LECTIN DOMAIN FAMILY 12 MEMBER A-RELATED"/>
    <property type="match status" value="1"/>
</dbReference>